<dbReference type="Pfam" id="PF00249">
    <property type="entry name" value="Myb_DNA-binding"/>
    <property type="match status" value="1"/>
</dbReference>
<protein>
    <recommendedName>
        <fullName evidence="5">Myb-like DNA-binding domain-containing protein</fullName>
    </recommendedName>
</protein>
<dbReference type="EMBL" id="CAJJDM010000009">
    <property type="protein sequence ID" value="CAD8047925.1"/>
    <property type="molecule type" value="Genomic_DNA"/>
</dbReference>
<dbReference type="InterPro" id="IPR017930">
    <property type="entry name" value="Myb_dom"/>
</dbReference>
<dbReference type="CDD" id="cd00167">
    <property type="entry name" value="SANT"/>
    <property type="match status" value="1"/>
</dbReference>
<evidence type="ECO:0008006" key="5">
    <source>
        <dbReference type="Google" id="ProtNLM"/>
    </source>
</evidence>
<evidence type="ECO:0000259" key="2">
    <source>
        <dbReference type="PROSITE" id="PS51294"/>
    </source>
</evidence>
<organism evidence="3 4">
    <name type="scientific">Paramecium primaurelia</name>
    <dbReference type="NCBI Taxonomy" id="5886"/>
    <lineage>
        <taxon>Eukaryota</taxon>
        <taxon>Sar</taxon>
        <taxon>Alveolata</taxon>
        <taxon>Ciliophora</taxon>
        <taxon>Intramacronucleata</taxon>
        <taxon>Oligohymenophorea</taxon>
        <taxon>Peniculida</taxon>
        <taxon>Parameciidae</taxon>
        <taxon>Paramecium</taxon>
    </lineage>
</organism>
<feature type="domain" description="Myb-like" evidence="1">
    <location>
        <begin position="41"/>
        <end position="83"/>
    </location>
</feature>
<feature type="domain" description="HTH myb-type" evidence="2">
    <location>
        <begin position="33"/>
        <end position="87"/>
    </location>
</feature>
<reference evidence="3" key="1">
    <citation type="submission" date="2021-01" db="EMBL/GenBank/DDBJ databases">
        <authorList>
            <consortium name="Genoscope - CEA"/>
            <person name="William W."/>
        </authorList>
    </citation>
    <scope>NUCLEOTIDE SEQUENCE</scope>
</reference>
<dbReference type="AlphaFoldDB" id="A0A8S1JZ34"/>
<gene>
    <name evidence="3" type="ORF">PPRIM_AZ9-3.1.T0120235</name>
</gene>
<evidence type="ECO:0000259" key="1">
    <source>
        <dbReference type="PROSITE" id="PS50090"/>
    </source>
</evidence>
<proteinExistence type="predicted"/>
<dbReference type="OMA" id="FSREWNW"/>
<name>A0A8S1JZ34_PARPR</name>
<dbReference type="Proteomes" id="UP000688137">
    <property type="component" value="Unassembled WGS sequence"/>
</dbReference>
<keyword evidence="4" id="KW-1185">Reference proteome</keyword>
<accession>A0A8S1JZ34</accession>
<dbReference type="PROSITE" id="PS51294">
    <property type="entry name" value="HTH_MYB"/>
    <property type="match status" value="1"/>
</dbReference>
<evidence type="ECO:0000313" key="3">
    <source>
        <dbReference type="EMBL" id="CAD8047925.1"/>
    </source>
</evidence>
<dbReference type="SMART" id="SM00717">
    <property type="entry name" value="SANT"/>
    <property type="match status" value="1"/>
</dbReference>
<sequence length="154" mass="18542">MFRKYSFSEEIVDNDFSREWNWDDFIQDSNSRLIKKRTVHFTQQEDDLLCQQVALLGRKWKKIAQQFPNKSDRMLRNRFIKLQQQSDITETILSPKLDLSSHEEKIQKKRKINEQQLLIQMNHLKSIKQKIEIISILVQQTKIELINLLTSRTL</sequence>
<evidence type="ECO:0000313" key="4">
    <source>
        <dbReference type="Proteomes" id="UP000688137"/>
    </source>
</evidence>
<comment type="caution">
    <text evidence="3">The sequence shown here is derived from an EMBL/GenBank/DDBJ whole genome shotgun (WGS) entry which is preliminary data.</text>
</comment>
<dbReference type="PROSITE" id="PS50090">
    <property type="entry name" value="MYB_LIKE"/>
    <property type="match status" value="1"/>
</dbReference>
<dbReference type="InterPro" id="IPR001005">
    <property type="entry name" value="SANT/Myb"/>
</dbReference>